<name>A0ABP8JMA7_9MICO</name>
<evidence type="ECO:0000313" key="3">
    <source>
        <dbReference type="Proteomes" id="UP001500390"/>
    </source>
</evidence>
<accession>A0ABP8JMA7</accession>
<organism evidence="2 3">
    <name type="scientific">Ornithinibacter aureus</name>
    <dbReference type="NCBI Taxonomy" id="622664"/>
    <lineage>
        <taxon>Bacteria</taxon>
        <taxon>Bacillati</taxon>
        <taxon>Actinomycetota</taxon>
        <taxon>Actinomycetes</taxon>
        <taxon>Micrococcales</taxon>
        <taxon>Intrasporangiaceae</taxon>
        <taxon>Ornithinibacter</taxon>
    </lineage>
</organism>
<protein>
    <submittedName>
        <fullName evidence="2">VOC family protein</fullName>
    </submittedName>
</protein>
<dbReference type="EMBL" id="BAABFX010000021">
    <property type="protein sequence ID" value="GAA4393078.1"/>
    <property type="molecule type" value="Genomic_DNA"/>
</dbReference>
<dbReference type="Pfam" id="PF00903">
    <property type="entry name" value="Glyoxalase"/>
    <property type="match status" value="1"/>
</dbReference>
<dbReference type="Gene3D" id="3.10.180.10">
    <property type="entry name" value="2,3-Dihydroxybiphenyl 1,2-Dioxygenase, domain 1"/>
    <property type="match status" value="1"/>
</dbReference>
<dbReference type="RefSeq" id="WP_159904926.1">
    <property type="nucleotide sequence ID" value="NZ_BAABFX010000021.1"/>
</dbReference>
<dbReference type="Proteomes" id="UP001500390">
    <property type="component" value="Unassembled WGS sequence"/>
</dbReference>
<evidence type="ECO:0000259" key="1">
    <source>
        <dbReference type="PROSITE" id="PS51819"/>
    </source>
</evidence>
<dbReference type="SUPFAM" id="SSF54593">
    <property type="entry name" value="Glyoxalase/Bleomycin resistance protein/Dihydroxybiphenyl dioxygenase"/>
    <property type="match status" value="1"/>
</dbReference>
<gene>
    <name evidence="2" type="ORF">GCM10023153_12760</name>
</gene>
<feature type="domain" description="VOC" evidence="1">
    <location>
        <begin position="9"/>
        <end position="138"/>
    </location>
</feature>
<dbReference type="InterPro" id="IPR004360">
    <property type="entry name" value="Glyas_Fos-R_dOase_dom"/>
</dbReference>
<dbReference type="InterPro" id="IPR029068">
    <property type="entry name" value="Glyas_Bleomycin-R_OHBP_Dase"/>
</dbReference>
<keyword evidence="3" id="KW-1185">Reference proteome</keyword>
<sequence>MQAPRVSDEPDFKVGLRVGNVPAAADFYAGLGFERVAGIPGPDGRTIMAILRRGNLQLLVDALVGMPFPDSTRERMTVAGPRGLGMVIGITVDDVDAAVDYVVGVGCELTAAAQDSSWGERYAECIDPYGYAWKLFCPIPGAVDDGLDATREQWFGTER</sequence>
<proteinExistence type="predicted"/>
<dbReference type="PROSITE" id="PS51819">
    <property type="entry name" value="VOC"/>
    <property type="match status" value="1"/>
</dbReference>
<comment type="caution">
    <text evidence="2">The sequence shown here is derived from an EMBL/GenBank/DDBJ whole genome shotgun (WGS) entry which is preliminary data.</text>
</comment>
<reference evidence="3" key="1">
    <citation type="journal article" date="2019" name="Int. J. Syst. Evol. Microbiol.">
        <title>The Global Catalogue of Microorganisms (GCM) 10K type strain sequencing project: providing services to taxonomists for standard genome sequencing and annotation.</title>
        <authorList>
            <consortium name="The Broad Institute Genomics Platform"/>
            <consortium name="The Broad Institute Genome Sequencing Center for Infectious Disease"/>
            <person name="Wu L."/>
            <person name="Ma J."/>
        </authorList>
    </citation>
    <scope>NUCLEOTIDE SEQUENCE [LARGE SCALE GENOMIC DNA]</scope>
    <source>
        <strain evidence="3">JCM 17738</strain>
    </source>
</reference>
<evidence type="ECO:0000313" key="2">
    <source>
        <dbReference type="EMBL" id="GAA4393078.1"/>
    </source>
</evidence>
<dbReference type="InterPro" id="IPR037523">
    <property type="entry name" value="VOC_core"/>
</dbReference>